<proteinExistence type="predicted"/>
<comment type="caution">
    <text evidence="1">The sequence shown here is derived from an EMBL/GenBank/DDBJ whole genome shotgun (WGS) entry which is preliminary data.</text>
</comment>
<sequence length="111" mass="12768">MLLPNIIYFEQHTNPTLPHSLFRTAYPHRNNNPNTTLSSHSIFYLKPSISTTLRLYFKVSGTQFLSDESKRTFEEGCKDPTMNGRLSSASKGKNLFIFSIKSPKIFQPFHL</sequence>
<dbReference type="EMBL" id="CAMAPF010000018">
    <property type="protein sequence ID" value="CAH9070802.1"/>
    <property type="molecule type" value="Genomic_DNA"/>
</dbReference>
<gene>
    <name evidence="1" type="ORF">CEPIT_LOCUS3605</name>
</gene>
<organism evidence="1 2">
    <name type="scientific">Cuscuta epithymum</name>
    <dbReference type="NCBI Taxonomy" id="186058"/>
    <lineage>
        <taxon>Eukaryota</taxon>
        <taxon>Viridiplantae</taxon>
        <taxon>Streptophyta</taxon>
        <taxon>Embryophyta</taxon>
        <taxon>Tracheophyta</taxon>
        <taxon>Spermatophyta</taxon>
        <taxon>Magnoliopsida</taxon>
        <taxon>eudicotyledons</taxon>
        <taxon>Gunneridae</taxon>
        <taxon>Pentapetalae</taxon>
        <taxon>asterids</taxon>
        <taxon>lamiids</taxon>
        <taxon>Solanales</taxon>
        <taxon>Convolvulaceae</taxon>
        <taxon>Cuscuteae</taxon>
        <taxon>Cuscuta</taxon>
        <taxon>Cuscuta subgen. Cuscuta</taxon>
    </lineage>
</organism>
<reference evidence="1" key="1">
    <citation type="submission" date="2022-07" db="EMBL/GenBank/DDBJ databases">
        <authorList>
            <person name="Macas J."/>
            <person name="Novak P."/>
            <person name="Neumann P."/>
        </authorList>
    </citation>
    <scope>NUCLEOTIDE SEQUENCE</scope>
</reference>
<evidence type="ECO:0000313" key="1">
    <source>
        <dbReference type="EMBL" id="CAH9070802.1"/>
    </source>
</evidence>
<keyword evidence="2" id="KW-1185">Reference proteome</keyword>
<protein>
    <submittedName>
        <fullName evidence="1">Uncharacterized protein</fullName>
    </submittedName>
</protein>
<name>A0AAV0C7T4_9ASTE</name>
<dbReference type="Proteomes" id="UP001152523">
    <property type="component" value="Unassembled WGS sequence"/>
</dbReference>
<accession>A0AAV0C7T4</accession>
<dbReference type="AlphaFoldDB" id="A0AAV0C7T4"/>
<evidence type="ECO:0000313" key="2">
    <source>
        <dbReference type="Proteomes" id="UP001152523"/>
    </source>
</evidence>